<feature type="compositionally biased region" description="Polar residues" evidence="1">
    <location>
        <begin position="233"/>
        <end position="252"/>
    </location>
</feature>
<feature type="region of interest" description="Disordered" evidence="1">
    <location>
        <begin position="107"/>
        <end position="126"/>
    </location>
</feature>
<dbReference type="Proteomes" id="UP001374579">
    <property type="component" value="Unassembled WGS sequence"/>
</dbReference>
<evidence type="ECO:0000256" key="1">
    <source>
        <dbReference type="SAM" id="MobiDB-lite"/>
    </source>
</evidence>
<protein>
    <submittedName>
        <fullName evidence="2">Uncharacterized protein</fullName>
    </submittedName>
</protein>
<organism evidence="2 3">
    <name type="scientific">Littorina saxatilis</name>
    <dbReference type="NCBI Taxonomy" id="31220"/>
    <lineage>
        <taxon>Eukaryota</taxon>
        <taxon>Metazoa</taxon>
        <taxon>Spiralia</taxon>
        <taxon>Lophotrochozoa</taxon>
        <taxon>Mollusca</taxon>
        <taxon>Gastropoda</taxon>
        <taxon>Caenogastropoda</taxon>
        <taxon>Littorinimorpha</taxon>
        <taxon>Littorinoidea</taxon>
        <taxon>Littorinidae</taxon>
        <taxon>Littorina</taxon>
    </lineage>
</organism>
<accession>A0AAN9GGY7</accession>
<dbReference type="AlphaFoldDB" id="A0AAN9GGY7"/>
<proteinExistence type="predicted"/>
<keyword evidence="3" id="KW-1185">Reference proteome</keyword>
<dbReference type="PANTHER" id="PTHR22605">
    <property type="entry name" value="RZ-TYPE DOMAIN-CONTAINING PROTEIN"/>
    <property type="match status" value="1"/>
</dbReference>
<evidence type="ECO:0000313" key="3">
    <source>
        <dbReference type="Proteomes" id="UP001374579"/>
    </source>
</evidence>
<sequence>MSCQEKVNGKTCGGTLEPGEEICSTCNPAHFAKIECKCGVRVREGGTCGNCEQTVCSSVGKAVSVQQVQIKQCAGTKKNGEPCVFLLEPEFQACPICLTEVPWLSPPETEGRLPESGNDATSNQASQSDMAGFSQYAGMSFVDKVINAVKKAEVSNISAEEEKKDSNNKELSKGVNAEEKNTSINLSDSGNRRNSRSAGSGRGQQTSGCSDTASYRNASTATASAELKPLEKATSSDTSQRPVQVQNEQSGDATMENKEQENAKDKQKLAQKNKGRSEQNSRSKNQSLEGARDDGIVVFHVIMSQLFKMDSDTDQVFIRCQPVHLGGFIPEDGDKHRMLLVKKCQVGYVYEGKIAMDKNLRNNGFAYKYVVKKHDKDDVHWEMVQKRDLSSRRSGGQETVNRRFKMPAEERMFCGEWHVYDGISYPRMSFKDAAVDTLKSAFGFKDIVARVRAESHHAGKEFLPSADHIYQTIVQKKHQQTAEDLLRQTKTVMRSLKQQMLDSNLMNVDDDLVQQCFTENLIEPLLKRLSSMLKEGKRTVTLAMLVLLMIVENGIKASTSVNSELCRMFLLIPDNERKHCPDLTDLEKQFPLKMKERV</sequence>
<feature type="compositionally biased region" description="Basic and acidic residues" evidence="1">
    <location>
        <begin position="160"/>
        <end position="181"/>
    </location>
</feature>
<dbReference type="PANTHER" id="PTHR22605:SF16">
    <property type="entry name" value="E3 UBIQUITIN-PROTEIN LIGASE RNF213"/>
    <property type="match status" value="1"/>
</dbReference>
<name>A0AAN9GGY7_9CAEN</name>
<feature type="compositionally biased region" description="Basic and acidic residues" evidence="1">
    <location>
        <begin position="255"/>
        <end position="268"/>
    </location>
</feature>
<feature type="compositionally biased region" description="Polar residues" evidence="1">
    <location>
        <begin position="204"/>
        <end position="223"/>
    </location>
</feature>
<dbReference type="EMBL" id="JBAMIC010000004">
    <property type="protein sequence ID" value="KAK7107716.1"/>
    <property type="molecule type" value="Genomic_DNA"/>
</dbReference>
<reference evidence="2 3" key="1">
    <citation type="submission" date="2024-02" db="EMBL/GenBank/DDBJ databases">
        <title>Chromosome-scale genome assembly of the rough periwinkle Littorina saxatilis.</title>
        <authorList>
            <person name="De Jode A."/>
            <person name="Faria R."/>
            <person name="Formenti G."/>
            <person name="Sims Y."/>
            <person name="Smith T.P."/>
            <person name="Tracey A."/>
            <person name="Wood J.M.D."/>
            <person name="Zagrodzka Z.B."/>
            <person name="Johannesson K."/>
            <person name="Butlin R.K."/>
            <person name="Leder E.H."/>
        </authorList>
    </citation>
    <scope>NUCLEOTIDE SEQUENCE [LARGE SCALE GENOMIC DNA]</scope>
    <source>
        <strain evidence="2">Snail1</strain>
        <tissue evidence="2">Muscle</tissue>
    </source>
</reference>
<feature type="region of interest" description="Disordered" evidence="1">
    <location>
        <begin position="156"/>
        <end position="289"/>
    </location>
</feature>
<dbReference type="InterPro" id="IPR031248">
    <property type="entry name" value="RNF213"/>
</dbReference>
<gene>
    <name evidence="2" type="ORF">V1264_015590</name>
</gene>
<dbReference type="GO" id="GO:0004842">
    <property type="term" value="F:ubiquitin-protein transferase activity"/>
    <property type="evidence" value="ECO:0007669"/>
    <property type="project" value="InterPro"/>
</dbReference>
<dbReference type="GO" id="GO:0016887">
    <property type="term" value="F:ATP hydrolysis activity"/>
    <property type="evidence" value="ECO:0007669"/>
    <property type="project" value="InterPro"/>
</dbReference>
<comment type="caution">
    <text evidence="2">The sequence shown here is derived from an EMBL/GenBank/DDBJ whole genome shotgun (WGS) entry which is preliminary data.</text>
</comment>
<evidence type="ECO:0000313" key="2">
    <source>
        <dbReference type="EMBL" id="KAK7107716.1"/>
    </source>
</evidence>